<gene>
    <name evidence="10" type="ORF">FZC79_07490</name>
</gene>
<keyword evidence="5" id="KW-0572">Peptidoglycan-anchor</keyword>
<reference evidence="10 11" key="1">
    <citation type="submission" date="2019-08" db="EMBL/GenBank/DDBJ databases">
        <title>Bacillus genomes from the desert of Cuatro Cienegas, Coahuila.</title>
        <authorList>
            <person name="Olmedo-Alvarez G."/>
        </authorList>
    </citation>
    <scope>NUCLEOTIDE SEQUENCE [LARGE SCALE GENOMIC DNA]</scope>
    <source>
        <strain evidence="10 11">CH40_1T</strain>
    </source>
</reference>
<organism evidence="10 11">
    <name type="scientific">Rossellomorea vietnamensis</name>
    <dbReference type="NCBI Taxonomy" id="218284"/>
    <lineage>
        <taxon>Bacteria</taxon>
        <taxon>Bacillati</taxon>
        <taxon>Bacillota</taxon>
        <taxon>Bacilli</taxon>
        <taxon>Bacillales</taxon>
        <taxon>Bacillaceae</taxon>
        <taxon>Rossellomorea</taxon>
    </lineage>
</organism>
<evidence type="ECO:0000256" key="2">
    <source>
        <dbReference type="ARBA" id="ARBA00022512"/>
    </source>
</evidence>
<proteinExistence type="predicted"/>
<feature type="compositionally biased region" description="Acidic residues" evidence="6">
    <location>
        <begin position="69"/>
        <end position="141"/>
    </location>
</feature>
<comment type="subcellular location">
    <subcellularLocation>
        <location evidence="1">Secreted</location>
        <location evidence="1">Cell wall</location>
        <topology evidence="1">Peptidoglycan-anchor</topology>
    </subcellularLocation>
</comment>
<evidence type="ECO:0000256" key="8">
    <source>
        <dbReference type="SAM" id="SignalP"/>
    </source>
</evidence>
<accession>A0A5D4KGI3</accession>
<feature type="region of interest" description="Disordered" evidence="6">
    <location>
        <begin position="41"/>
        <end position="149"/>
    </location>
</feature>
<keyword evidence="7" id="KW-0472">Membrane</keyword>
<feature type="domain" description="Gram-positive cocci surface proteins LPxTG" evidence="9">
    <location>
        <begin position="754"/>
        <end position="791"/>
    </location>
</feature>
<keyword evidence="3" id="KW-0964">Secreted</keyword>
<feature type="region of interest" description="Disordered" evidence="6">
    <location>
        <begin position="699"/>
        <end position="761"/>
    </location>
</feature>
<dbReference type="Proteomes" id="UP000323317">
    <property type="component" value="Unassembled WGS sequence"/>
</dbReference>
<evidence type="ECO:0000256" key="1">
    <source>
        <dbReference type="ARBA" id="ARBA00004168"/>
    </source>
</evidence>
<keyword evidence="7" id="KW-1133">Transmembrane helix</keyword>
<evidence type="ECO:0000256" key="3">
    <source>
        <dbReference type="ARBA" id="ARBA00022525"/>
    </source>
</evidence>
<dbReference type="Pfam" id="PF00746">
    <property type="entry name" value="Gram_pos_anchor"/>
    <property type="match status" value="1"/>
</dbReference>
<dbReference type="AlphaFoldDB" id="A0A5D4KGI3"/>
<feature type="chain" id="PRO_5022906557" evidence="8">
    <location>
        <begin position="29"/>
        <end position="795"/>
    </location>
</feature>
<keyword evidence="2" id="KW-0134">Cell wall</keyword>
<feature type="compositionally biased region" description="Basic and acidic residues" evidence="6">
    <location>
        <begin position="699"/>
        <end position="710"/>
    </location>
</feature>
<name>A0A5D4KGI3_9BACI</name>
<dbReference type="NCBIfam" id="TIGR01167">
    <property type="entry name" value="LPXTG_anchor"/>
    <property type="match status" value="1"/>
</dbReference>
<sequence>MKNKSKIVPITLSTSLVMFSFGAMPAGAAYNGDAAKEKIEEAVDQVLENEQAEETASDSASQEESQGGETEEAPVESSPEEEEAAVEETAPESSESEEASSETEENGTEEEQAESENEAELDEETSVEENPADETGTNEETESTKPETVDLDTNFSFIKALFKGQIEAMALVKSDGTTINLEYKAGYWCNFDYTELPAINGIEITVEGVTHTLLFSDYLEEVKAYIYSWMDSNVSFEDNTSNLLTDINVDLQADFEVDAAKLKLSDGSFVELDPHSNFEILGETAVEAESVVALWLVIGGKEYLIDLNGEQAVNGVLEIVVDEEALGIMSNVVTKIDLSIPDGLDLQGLKLILVDGSEVELESHEELYVLLSEGNIEVEHLKSLWLLINGKECTIDLEDTTLLNGVLTINIDEDDLEFHKVTDLTLTLPEEIEIEEAKLVLEDETTIDLDISEGLSFVLEDIYLSDISALWLKVDGEVFTVDITEGDEVEGVLEFNLGMDIFFDTVTELDLNLPEGLDVEEAKLVLADGTHVDLDLTKGWAFLFEDKEFYLQNVSALWLMIDGKKCLINLEDWNYELTDEGYLSVTITEELIDLNETPEEETDIEFLTWININLLGFTGTIDSAFLVCGDHERLELEIVDGMLILDLEDLELTMEELLHLEIVIDGETYTIEFDEEELSIVDGEVTIDTDIEVVTDKDVDTDTDTDKDTDTDVDTDVDVDTDTDTDTDTDVDADTDTDTDTDETLTGNTDSDDTTKKSGVLPYTGENSNMLFYLIGLFITSLGVFSLKKKKLTEE</sequence>
<dbReference type="InterPro" id="IPR019931">
    <property type="entry name" value="LPXTG_anchor"/>
</dbReference>
<feature type="compositionally biased region" description="Acidic residues" evidence="6">
    <location>
        <begin position="711"/>
        <end position="743"/>
    </location>
</feature>
<keyword evidence="4 8" id="KW-0732">Signal</keyword>
<dbReference type="RefSeq" id="WP_148946206.1">
    <property type="nucleotide sequence ID" value="NZ_VTEH01000004.1"/>
</dbReference>
<feature type="transmembrane region" description="Helical" evidence="7">
    <location>
        <begin position="770"/>
        <end position="787"/>
    </location>
</feature>
<evidence type="ECO:0000313" key="10">
    <source>
        <dbReference type="EMBL" id="TYR75989.1"/>
    </source>
</evidence>
<evidence type="ECO:0000256" key="7">
    <source>
        <dbReference type="SAM" id="Phobius"/>
    </source>
</evidence>
<keyword evidence="7" id="KW-0812">Transmembrane</keyword>
<evidence type="ECO:0000256" key="4">
    <source>
        <dbReference type="ARBA" id="ARBA00022729"/>
    </source>
</evidence>
<evidence type="ECO:0000256" key="5">
    <source>
        <dbReference type="ARBA" id="ARBA00023088"/>
    </source>
</evidence>
<feature type="signal peptide" evidence="8">
    <location>
        <begin position="1"/>
        <end position="28"/>
    </location>
</feature>
<evidence type="ECO:0000259" key="9">
    <source>
        <dbReference type="Pfam" id="PF00746"/>
    </source>
</evidence>
<comment type="caution">
    <text evidence="10">The sequence shown here is derived from an EMBL/GenBank/DDBJ whole genome shotgun (WGS) entry which is preliminary data.</text>
</comment>
<feature type="compositionally biased region" description="Low complexity" evidence="6">
    <location>
        <begin position="57"/>
        <end position="68"/>
    </location>
</feature>
<evidence type="ECO:0000256" key="6">
    <source>
        <dbReference type="SAM" id="MobiDB-lite"/>
    </source>
</evidence>
<protein>
    <submittedName>
        <fullName evidence="10">LPXTG cell wall anchor domain-containing protein</fullName>
    </submittedName>
</protein>
<evidence type="ECO:0000313" key="11">
    <source>
        <dbReference type="Proteomes" id="UP000323317"/>
    </source>
</evidence>
<dbReference type="EMBL" id="VTEH01000004">
    <property type="protein sequence ID" value="TYR75989.1"/>
    <property type="molecule type" value="Genomic_DNA"/>
</dbReference>